<keyword evidence="1" id="KW-1133">Transmembrane helix</keyword>
<name>A0A0A1USW7_9HYPO</name>
<dbReference type="Proteomes" id="UP000030151">
    <property type="component" value="Unassembled WGS sequence"/>
</dbReference>
<dbReference type="HOGENOM" id="CLU_421551_0_0_1"/>
<accession>A0A0A1USW7</accession>
<sequence length="610" mass="70109">MRLHPTDDLDSSSDRRPTLIARLRLSNPHRRLVIILVIIFLLLSTYVFNIARVIKVKENTTSNPGLSPETIPAPILASVAAGDSIASHYLPNAVLHAERKALVSSNGKWRVHLTDDSELILETDQDGKWSPVWWTNSRRYRRKDSAPETSYMTIDAGGAVQILARTMDEDRHPVTDRRWDSMLSGRCLPVEGDTMLLTAPRPQSLALDNHGRLLVFDGESKLACILYDDTFDESPTLHQTVNLTIAEEEQPDPEQNRWPMFKNSDKLSSLQLRAMLEADLAKTNISLKLSREQLKTVFNTAIVLPSFRDHFEFCIKFLRYRGSQAHVAMRRYANSLEQIHDTTLRGFPEIDVASITKGMHKVLLQDFKKIYGFLATGRRYCFILDSEGIMLRTTWLADIVREFLDKPFAIHTPESRNGSSHPIGWSTPCGDMLRVDNFSSAGWFLEYYMWVFDSRVYAEIARTYAQTWPQLEGNPQEVFFEVCYFAYIWAEKGPVEGPAYRFITSEQLLGQRLWNLMWPRYVYETGADPTERVNDLSIIEDVREWLARFPNLLVPVAEAWERNQMRLFKAGQDSWQAMAFLGVAKSVRMCVSEQPRDLYEAAIWGHFNLE</sequence>
<proteinExistence type="predicted"/>
<evidence type="ECO:0000313" key="3">
    <source>
        <dbReference type="Proteomes" id="UP000030151"/>
    </source>
</evidence>
<dbReference type="OrthoDB" id="5138090at2759"/>
<dbReference type="EMBL" id="JELW01000017">
    <property type="protein sequence ID" value="EXU99688.1"/>
    <property type="molecule type" value="Genomic_DNA"/>
</dbReference>
<dbReference type="eggNOG" id="ENOG502T4KG">
    <property type="taxonomic scope" value="Eukaryota"/>
</dbReference>
<keyword evidence="1" id="KW-0472">Membrane</keyword>
<organism evidence="2 3">
    <name type="scientific">Metarhizium robertsii</name>
    <dbReference type="NCBI Taxonomy" id="568076"/>
    <lineage>
        <taxon>Eukaryota</taxon>
        <taxon>Fungi</taxon>
        <taxon>Dikarya</taxon>
        <taxon>Ascomycota</taxon>
        <taxon>Pezizomycotina</taxon>
        <taxon>Sordariomycetes</taxon>
        <taxon>Hypocreomycetidae</taxon>
        <taxon>Hypocreales</taxon>
        <taxon>Clavicipitaceae</taxon>
        <taxon>Metarhizium</taxon>
    </lineage>
</organism>
<keyword evidence="1" id="KW-0812">Transmembrane</keyword>
<comment type="caution">
    <text evidence="2">The sequence shown here is derived from an EMBL/GenBank/DDBJ whole genome shotgun (WGS) entry which is preliminary data.</text>
</comment>
<evidence type="ECO:0000256" key="1">
    <source>
        <dbReference type="SAM" id="Phobius"/>
    </source>
</evidence>
<dbReference type="AlphaFoldDB" id="A0A0A1USW7"/>
<feature type="transmembrane region" description="Helical" evidence="1">
    <location>
        <begin position="32"/>
        <end position="51"/>
    </location>
</feature>
<protein>
    <submittedName>
        <fullName evidence="2">Uncharacterized protein</fullName>
    </submittedName>
</protein>
<reference evidence="2 3" key="1">
    <citation type="submission" date="2014-02" db="EMBL/GenBank/DDBJ databases">
        <title>The genome sequence of the entomopathogenic fungus Metarhizium robertsii ARSEF 2575.</title>
        <authorList>
            <person name="Giuliano Garisto Donzelli B."/>
            <person name="Roe B.A."/>
            <person name="Macmil S.L."/>
            <person name="Krasnoff S.B."/>
            <person name="Gibson D.M."/>
        </authorList>
    </citation>
    <scope>NUCLEOTIDE SEQUENCE [LARGE SCALE GENOMIC DNA]</scope>
    <source>
        <strain evidence="2 3">ARSEF 2575</strain>
    </source>
</reference>
<evidence type="ECO:0000313" key="2">
    <source>
        <dbReference type="EMBL" id="EXU99688.1"/>
    </source>
</evidence>
<gene>
    <name evidence="2" type="ORF">X797_007155</name>
</gene>